<name>A7HRH5_PARL1</name>
<dbReference type="RefSeq" id="WP_012109760.1">
    <property type="nucleotide sequence ID" value="NC_009719.1"/>
</dbReference>
<dbReference type="PRINTS" id="PR00455">
    <property type="entry name" value="HTHTETR"/>
</dbReference>
<dbReference type="Gene3D" id="1.10.357.10">
    <property type="entry name" value="Tetracycline Repressor, domain 2"/>
    <property type="match status" value="1"/>
</dbReference>
<dbReference type="GO" id="GO:0000976">
    <property type="term" value="F:transcription cis-regulatory region binding"/>
    <property type="evidence" value="ECO:0007669"/>
    <property type="project" value="TreeGrafter"/>
</dbReference>
<protein>
    <submittedName>
        <fullName evidence="6">Transcriptional regulator, TetR family</fullName>
    </submittedName>
</protein>
<dbReference type="HOGENOM" id="CLU_091688_2_0_5"/>
<keyword evidence="2 4" id="KW-0238">DNA-binding</keyword>
<gene>
    <name evidence="6" type="ordered locus">Plav_0885</name>
</gene>
<evidence type="ECO:0000313" key="6">
    <source>
        <dbReference type="EMBL" id="ABS62508.1"/>
    </source>
</evidence>
<dbReference type="EMBL" id="CP000774">
    <property type="protein sequence ID" value="ABS62508.1"/>
    <property type="molecule type" value="Genomic_DNA"/>
</dbReference>
<evidence type="ECO:0000256" key="4">
    <source>
        <dbReference type="PROSITE-ProRule" id="PRU00335"/>
    </source>
</evidence>
<dbReference type="SUPFAM" id="SSF46689">
    <property type="entry name" value="Homeodomain-like"/>
    <property type="match status" value="1"/>
</dbReference>
<dbReference type="eggNOG" id="COG1309">
    <property type="taxonomic scope" value="Bacteria"/>
</dbReference>
<dbReference type="STRING" id="402881.Plav_0885"/>
<dbReference type="PANTHER" id="PTHR30055:SF234">
    <property type="entry name" value="HTH-TYPE TRANSCRIPTIONAL REGULATOR BETI"/>
    <property type="match status" value="1"/>
</dbReference>
<dbReference type="InterPro" id="IPR050109">
    <property type="entry name" value="HTH-type_TetR-like_transc_reg"/>
</dbReference>
<keyword evidence="7" id="KW-1185">Reference proteome</keyword>
<feature type="domain" description="HTH tetR-type" evidence="5">
    <location>
        <begin position="17"/>
        <end position="77"/>
    </location>
</feature>
<dbReference type="GO" id="GO:0003700">
    <property type="term" value="F:DNA-binding transcription factor activity"/>
    <property type="evidence" value="ECO:0007669"/>
    <property type="project" value="TreeGrafter"/>
</dbReference>
<evidence type="ECO:0000256" key="3">
    <source>
        <dbReference type="ARBA" id="ARBA00023163"/>
    </source>
</evidence>
<reference evidence="6 7" key="1">
    <citation type="journal article" date="2011" name="Stand. Genomic Sci.">
        <title>Complete genome sequence of Parvibaculum lavamentivorans type strain (DS-1(T)).</title>
        <authorList>
            <person name="Schleheck D."/>
            <person name="Weiss M."/>
            <person name="Pitluck S."/>
            <person name="Bruce D."/>
            <person name="Land M.L."/>
            <person name="Han S."/>
            <person name="Saunders E."/>
            <person name="Tapia R."/>
            <person name="Detter C."/>
            <person name="Brettin T."/>
            <person name="Han J."/>
            <person name="Woyke T."/>
            <person name="Goodwin L."/>
            <person name="Pennacchio L."/>
            <person name="Nolan M."/>
            <person name="Cook A.M."/>
            <person name="Kjelleberg S."/>
            <person name="Thomas T."/>
        </authorList>
    </citation>
    <scope>NUCLEOTIDE SEQUENCE [LARGE SCALE GENOMIC DNA]</scope>
    <source>
        <strain evidence="7">DS-1 / DSM 13023 / NCIMB 13966</strain>
    </source>
</reference>
<dbReference type="AlphaFoldDB" id="A7HRH5"/>
<sequence length="220" mass="24366">MVTKAAQKAAPPRRDRAKTEKAILDAVARLILREGLSGVGVNALAREAGIDKVLIYRYFGNLDGVYRAYAENGDFWWTAEDIIGGAERASTLADALKSGFRRHAAEMRRRPVTLAVIGAETANRTPLVVALEEVRERRALELMDAVFARYEMPEHIDLPALTALLGAAIDYLAARARQIRVYSGVDIKTDKDWERIFATIDAMVDGLFATGKPARRKQKP</sequence>
<accession>A7HRH5</accession>
<evidence type="ECO:0000313" key="7">
    <source>
        <dbReference type="Proteomes" id="UP000006377"/>
    </source>
</evidence>
<dbReference type="Pfam" id="PF00440">
    <property type="entry name" value="TetR_N"/>
    <property type="match status" value="1"/>
</dbReference>
<dbReference type="Proteomes" id="UP000006377">
    <property type="component" value="Chromosome"/>
</dbReference>
<dbReference type="PROSITE" id="PS50977">
    <property type="entry name" value="HTH_TETR_2"/>
    <property type="match status" value="1"/>
</dbReference>
<evidence type="ECO:0000256" key="1">
    <source>
        <dbReference type="ARBA" id="ARBA00023015"/>
    </source>
</evidence>
<keyword evidence="1" id="KW-0805">Transcription regulation</keyword>
<evidence type="ECO:0000256" key="2">
    <source>
        <dbReference type="ARBA" id="ARBA00023125"/>
    </source>
</evidence>
<proteinExistence type="predicted"/>
<keyword evidence="3" id="KW-0804">Transcription</keyword>
<evidence type="ECO:0000259" key="5">
    <source>
        <dbReference type="PROSITE" id="PS50977"/>
    </source>
</evidence>
<dbReference type="KEGG" id="pla:Plav_0885"/>
<feature type="DNA-binding region" description="H-T-H motif" evidence="4">
    <location>
        <begin position="40"/>
        <end position="59"/>
    </location>
</feature>
<dbReference type="PANTHER" id="PTHR30055">
    <property type="entry name" value="HTH-TYPE TRANSCRIPTIONAL REGULATOR RUTR"/>
    <property type="match status" value="1"/>
</dbReference>
<dbReference type="InterPro" id="IPR001647">
    <property type="entry name" value="HTH_TetR"/>
</dbReference>
<dbReference type="OrthoDB" id="9796019at2"/>
<dbReference type="InterPro" id="IPR009057">
    <property type="entry name" value="Homeodomain-like_sf"/>
</dbReference>
<organism evidence="6 7">
    <name type="scientific">Parvibaculum lavamentivorans (strain DS-1 / DSM 13023 / NCIMB 13966)</name>
    <dbReference type="NCBI Taxonomy" id="402881"/>
    <lineage>
        <taxon>Bacteria</taxon>
        <taxon>Pseudomonadati</taxon>
        <taxon>Pseudomonadota</taxon>
        <taxon>Alphaproteobacteria</taxon>
        <taxon>Hyphomicrobiales</taxon>
        <taxon>Parvibaculaceae</taxon>
        <taxon>Parvibaculum</taxon>
    </lineage>
</organism>